<evidence type="ECO:0000256" key="1">
    <source>
        <dbReference type="SAM" id="SignalP"/>
    </source>
</evidence>
<dbReference type="PROSITE" id="PS51257">
    <property type="entry name" value="PROKAR_LIPOPROTEIN"/>
    <property type="match status" value="1"/>
</dbReference>
<dbReference type="Gene3D" id="3.40.50.1820">
    <property type="entry name" value="alpha/beta hydrolase"/>
    <property type="match status" value="2"/>
</dbReference>
<dbReference type="PIRSF" id="PIRSF029171">
    <property type="entry name" value="Esterase_LipA"/>
    <property type="match status" value="1"/>
</dbReference>
<dbReference type="PANTHER" id="PTHR34853">
    <property type="match status" value="1"/>
</dbReference>
<evidence type="ECO:0000313" key="2">
    <source>
        <dbReference type="EMBL" id="SNY79030.1"/>
    </source>
</evidence>
<dbReference type="STRING" id="1379680.GCA_001612615_02097"/>
<dbReference type="EMBL" id="OBEG01000001">
    <property type="protein sequence ID" value="SNY79030.1"/>
    <property type="molecule type" value="Genomic_DNA"/>
</dbReference>
<dbReference type="RefSeq" id="WP_097244164.1">
    <property type="nucleotide sequence ID" value="NZ_JAMTCW010000005.1"/>
</dbReference>
<organism evidence="2 3">
    <name type="scientific">Nocardia amikacinitolerans</name>
    <dbReference type="NCBI Taxonomy" id="756689"/>
    <lineage>
        <taxon>Bacteria</taxon>
        <taxon>Bacillati</taxon>
        <taxon>Actinomycetota</taxon>
        <taxon>Actinomycetes</taxon>
        <taxon>Mycobacteriales</taxon>
        <taxon>Nocardiaceae</taxon>
        <taxon>Nocardia</taxon>
    </lineage>
</organism>
<feature type="signal peptide" evidence="1">
    <location>
        <begin position="1"/>
        <end position="26"/>
    </location>
</feature>
<dbReference type="PANTHER" id="PTHR34853:SF1">
    <property type="entry name" value="LIPASE 5"/>
    <property type="match status" value="1"/>
</dbReference>
<protein>
    <submittedName>
        <fullName evidence="2">Lysophospholipase, alpha-beta hydrolase superfamily</fullName>
    </submittedName>
</protein>
<keyword evidence="1" id="KW-0732">Signal</keyword>
<dbReference type="AlphaFoldDB" id="A0A285L292"/>
<keyword evidence="3" id="KW-1185">Reference proteome</keyword>
<dbReference type="Proteomes" id="UP000219565">
    <property type="component" value="Unassembled WGS sequence"/>
</dbReference>
<keyword evidence="2" id="KW-0378">Hydrolase</keyword>
<dbReference type="InterPro" id="IPR005152">
    <property type="entry name" value="Lipase_secreted"/>
</dbReference>
<evidence type="ECO:0000313" key="3">
    <source>
        <dbReference type="Proteomes" id="UP000219565"/>
    </source>
</evidence>
<dbReference type="SUPFAM" id="SSF53474">
    <property type="entry name" value="alpha/beta-Hydrolases"/>
    <property type="match status" value="1"/>
</dbReference>
<accession>A0A285L292</accession>
<proteinExistence type="predicted"/>
<sequence>MTGHRRGAFRIASTALALAAAFTLTACGSSNDDAAPVQLTAEAGPAGTTFWDVADQPPADAEPGQIHWVQPRSDAPAGAQGWNVVYVSEISPGVKAYVSGEIYAPVGGSDGPRDLVLWNHETTGLPDNCAPSRRSLGAGAESRVPGIEALLAQGNVVAMSDYPGQGLPGPAYYMVGEVNARASLDMLRAVRTLPELNTSNRYVEYGWSQGGGTTMHAESVARSYAPELEGMGAGLIAPAVRIRDLTLNSMKGPENAGYVIATLPGIKAANPDLRYADFLQPNAMEMLPVLADGCYDMWTAAQPLRDYYKPEAMAAGAPWSNAMAEADDFRPAGTMPFTIYQGAEDITTPVELTTRERAALCAAGSAVEYNEYPGLDHESVVARGAEGFPAWAADRFAGNQAPSNCPA</sequence>
<dbReference type="InterPro" id="IPR029058">
    <property type="entry name" value="AB_hydrolase_fold"/>
</dbReference>
<name>A0A285L292_9NOCA</name>
<dbReference type="Pfam" id="PF03583">
    <property type="entry name" value="LIP"/>
    <property type="match status" value="1"/>
</dbReference>
<feature type="chain" id="PRO_5038873077" evidence="1">
    <location>
        <begin position="27"/>
        <end position="407"/>
    </location>
</feature>
<dbReference type="GO" id="GO:0004806">
    <property type="term" value="F:triacylglycerol lipase activity"/>
    <property type="evidence" value="ECO:0007669"/>
    <property type="project" value="InterPro"/>
</dbReference>
<dbReference type="OrthoDB" id="9798122at2"/>
<dbReference type="GO" id="GO:0016042">
    <property type="term" value="P:lipid catabolic process"/>
    <property type="evidence" value="ECO:0007669"/>
    <property type="project" value="InterPro"/>
</dbReference>
<gene>
    <name evidence="2" type="ORF">SAMN04244553_1475</name>
</gene>
<reference evidence="2 3" key="1">
    <citation type="submission" date="2017-09" db="EMBL/GenBank/DDBJ databases">
        <authorList>
            <person name="Ehlers B."/>
            <person name="Leendertz F.H."/>
        </authorList>
    </citation>
    <scope>NUCLEOTIDE SEQUENCE [LARGE SCALE GENOMIC DNA]</scope>
    <source>
        <strain evidence="2 3">DSM 45537</strain>
    </source>
</reference>